<reference evidence="1" key="1">
    <citation type="journal article" date="2021" name="Open Biol.">
        <title>Shared evolutionary footprints suggest mitochondrial oxidative damage underlies multiple complex I losses in fungi.</title>
        <authorList>
            <person name="Schikora-Tamarit M.A."/>
            <person name="Marcet-Houben M."/>
            <person name="Nosek J."/>
            <person name="Gabaldon T."/>
        </authorList>
    </citation>
    <scope>NUCLEOTIDE SEQUENCE</scope>
    <source>
        <strain evidence="1">CBS6341</strain>
    </source>
</reference>
<name>A0A9P8PH68_9ASCO</name>
<proteinExistence type="predicted"/>
<sequence>MDSIKSDWNFSFSADDLPFKNELIAPILPSGTILVFDISGVDVCDCNEAGLLDPYGVPDKYEDSKPPTLLFICRGVLTLDSDGELTLLLSSPINLRPQ</sequence>
<evidence type="ECO:0000313" key="2">
    <source>
        <dbReference type="Proteomes" id="UP000769528"/>
    </source>
</evidence>
<keyword evidence="2" id="KW-1185">Reference proteome</keyword>
<comment type="caution">
    <text evidence="1">The sequence shown here is derived from an EMBL/GenBank/DDBJ whole genome shotgun (WGS) entry which is preliminary data.</text>
</comment>
<accession>A0A9P8PH68</accession>
<evidence type="ECO:0000313" key="1">
    <source>
        <dbReference type="EMBL" id="KAH3671202.1"/>
    </source>
</evidence>
<dbReference type="Proteomes" id="UP000769528">
    <property type="component" value="Unassembled WGS sequence"/>
</dbReference>
<dbReference type="AlphaFoldDB" id="A0A9P8PH68"/>
<reference evidence="1" key="2">
    <citation type="submission" date="2021-01" db="EMBL/GenBank/DDBJ databases">
        <authorList>
            <person name="Schikora-Tamarit M.A."/>
        </authorList>
    </citation>
    <scope>NUCLEOTIDE SEQUENCE</scope>
    <source>
        <strain evidence="1">CBS6341</strain>
    </source>
</reference>
<gene>
    <name evidence="1" type="ORF">WICMUC_004719</name>
</gene>
<dbReference type="EMBL" id="JAEUBF010001283">
    <property type="protein sequence ID" value="KAH3671202.1"/>
    <property type="molecule type" value="Genomic_DNA"/>
</dbReference>
<organism evidence="1 2">
    <name type="scientific">Wickerhamomyces mucosus</name>
    <dbReference type="NCBI Taxonomy" id="1378264"/>
    <lineage>
        <taxon>Eukaryota</taxon>
        <taxon>Fungi</taxon>
        <taxon>Dikarya</taxon>
        <taxon>Ascomycota</taxon>
        <taxon>Saccharomycotina</taxon>
        <taxon>Saccharomycetes</taxon>
        <taxon>Phaffomycetales</taxon>
        <taxon>Wickerhamomycetaceae</taxon>
        <taxon>Wickerhamomyces</taxon>
    </lineage>
</organism>
<protein>
    <submittedName>
        <fullName evidence="1">Uncharacterized protein</fullName>
    </submittedName>
</protein>